<keyword evidence="9 10" id="KW-0413">Isomerase</keyword>
<evidence type="ECO:0000259" key="12">
    <source>
        <dbReference type="PROSITE" id="PS51462"/>
    </source>
</evidence>
<comment type="cofactor">
    <cofactor evidence="10">
        <name>Mg(2+)</name>
        <dbReference type="ChEBI" id="CHEBI:18420"/>
    </cofactor>
    <text evidence="10">Binds 1 Mg(2+) ion per subunit. The magnesium ion binds only when substrate is bound.</text>
</comment>
<comment type="pathway">
    <text evidence="1 10">Isoprenoid biosynthesis; dimethylallyl diphosphate biosynthesis; dimethylallyl diphosphate from isopentenyl diphosphate: step 1/1.</text>
</comment>
<comment type="similarity">
    <text evidence="2 10">Belongs to the IPP isomerase type 1 family.</text>
</comment>
<evidence type="ECO:0000256" key="10">
    <source>
        <dbReference type="HAMAP-Rule" id="MF_00202"/>
    </source>
</evidence>
<comment type="cofactor">
    <cofactor evidence="10">
        <name>Mn(2+)</name>
        <dbReference type="ChEBI" id="CHEBI:29035"/>
    </cofactor>
    <text evidence="10">Binds 1 Mn(2+) ion per subunit.</text>
</comment>
<sequence length="202" mass="21667">MQEQTSASQGQQPQGAEEQLVELVVLLDEAGSPIGTTPKASVHRRVSEGGTPLHQAFSCHILGIDGRLLLTRRALGKVAFPGVWTNAVCGHPGPGEDVEAAVRRRALKELGMELGEIHPALPNFRYRAADAAGMEENEVCPVFVARSAQQPALDPEEADDFSWVRPSDLRAAVMSTPFAFSPWLVSQVRAGVLDKLPGQLGV</sequence>
<keyword evidence="5 10" id="KW-0479">Metal-binding</keyword>
<evidence type="ECO:0000256" key="3">
    <source>
        <dbReference type="ARBA" id="ARBA00012057"/>
    </source>
</evidence>
<dbReference type="InterPro" id="IPR015797">
    <property type="entry name" value="NUDIX_hydrolase-like_dom_sf"/>
</dbReference>
<feature type="binding site" evidence="10">
    <location>
        <position position="54"/>
    </location>
    <ligand>
        <name>Mn(2+)</name>
        <dbReference type="ChEBI" id="CHEBI:29035"/>
    </ligand>
</feature>
<name>A0A1I7MPR0_9MICC</name>
<dbReference type="NCBIfam" id="NF002995">
    <property type="entry name" value="PRK03759.1"/>
    <property type="match status" value="1"/>
</dbReference>
<dbReference type="OrthoDB" id="9809458at2"/>
<dbReference type="AlphaFoldDB" id="A0A1I7MPR0"/>
<evidence type="ECO:0000256" key="8">
    <source>
        <dbReference type="ARBA" id="ARBA00023229"/>
    </source>
</evidence>
<dbReference type="SUPFAM" id="SSF55811">
    <property type="entry name" value="Nudix"/>
    <property type="match status" value="1"/>
</dbReference>
<keyword evidence="4 10" id="KW-0963">Cytoplasm</keyword>
<dbReference type="GO" id="GO:0008299">
    <property type="term" value="P:isoprenoid biosynthetic process"/>
    <property type="evidence" value="ECO:0007669"/>
    <property type="project" value="UniProtKB-UniRule"/>
</dbReference>
<evidence type="ECO:0000256" key="5">
    <source>
        <dbReference type="ARBA" id="ARBA00022723"/>
    </source>
</evidence>
<feature type="binding site" evidence="10">
    <location>
        <position position="109"/>
    </location>
    <ligand>
        <name>Mg(2+)</name>
        <dbReference type="ChEBI" id="CHEBI:18420"/>
    </ligand>
</feature>
<dbReference type="EMBL" id="FPCG01000009">
    <property type="protein sequence ID" value="SFV23913.1"/>
    <property type="molecule type" value="Genomic_DNA"/>
</dbReference>
<protein>
    <recommendedName>
        <fullName evidence="3 10">Isopentenyl-diphosphate Delta-isomerase</fullName>
        <shortName evidence="10">IPP isomerase</shortName>
        <ecNumber evidence="3 10">5.3.3.2</ecNumber>
    </recommendedName>
    <alternativeName>
        <fullName evidence="10">IPP:DMAPP isomerase</fullName>
    </alternativeName>
    <alternativeName>
        <fullName evidence="10">Isopentenyl pyrophosphate isomerase</fullName>
    </alternativeName>
</protein>
<dbReference type="RefSeq" id="WP_091698511.1">
    <property type="nucleotide sequence ID" value="NZ_FPCG01000009.1"/>
</dbReference>
<dbReference type="PANTHER" id="PTHR10885:SF0">
    <property type="entry name" value="ISOPENTENYL-DIPHOSPHATE DELTA-ISOMERASE"/>
    <property type="match status" value="1"/>
</dbReference>
<evidence type="ECO:0000256" key="2">
    <source>
        <dbReference type="ARBA" id="ARBA00007579"/>
    </source>
</evidence>
<accession>A0A1I7MPR0</accession>
<dbReference type="GO" id="GO:0046872">
    <property type="term" value="F:metal ion binding"/>
    <property type="evidence" value="ECO:0007669"/>
    <property type="project" value="UniProtKB-KW"/>
</dbReference>
<feature type="domain" description="Nudix hydrolase" evidence="12">
    <location>
        <begin position="52"/>
        <end position="186"/>
    </location>
</feature>
<evidence type="ECO:0000256" key="1">
    <source>
        <dbReference type="ARBA" id="ARBA00004826"/>
    </source>
</evidence>
<proteinExistence type="inferred from homology"/>
<dbReference type="InterPro" id="IPR000086">
    <property type="entry name" value="NUDIX_hydrolase_dom"/>
</dbReference>
<dbReference type="Proteomes" id="UP000198881">
    <property type="component" value="Unassembled WGS sequence"/>
</dbReference>
<feature type="binding site" evidence="10">
    <location>
        <position position="136"/>
    </location>
    <ligand>
        <name>Mn(2+)</name>
        <dbReference type="ChEBI" id="CHEBI:29035"/>
    </ligand>
</feature>
<dbReference type="NCBIfam" id="TIGR02150">
    <property type="entry name" value="IPP_isom_1"/>
    <property type="match status" value="1"/>
</dbReference>
<comment type="function">
    <text evidence="10">Catalyzes the 1,3-allylic rearrangement of the homoallylic substrate isopentenyl (IPP) to its highly electrophilic allylic isomer, dimethylallyl diphosphate (DMAPP).</text>
</comment>
<comment type="subcellular location">
    <subcellularLocation>
        <location evidence="10">Cytoplasm</location>
    </subcellularLocation>
</comment>
<evidence type="ECO:0000256" key="9">
    <source>
        <dbReference type="ARBA" id="ARBA00023235"/>
    </source>
</evidence>
<evidence type="ECO:0000256" key="4">
    <source>
        <dbReference type="ARBA" id="ARBA00022490"/>
    </source>
</evidence>
<keyword evidence="8 10" id="KW-0414">Isoprene biosynthesis</keyword>
<evidence type="ECO:0000313" key="13">
    <source>
        <dbReference type="EMBL" id="SFV23913.1"/>
    </source>
</evidence>
<dbReference type="InterPro" id="IPR056375">
    <property type="entry name" value="Idi_bact"/>
</dbReference>
<keyword evidence="7 10" id="KW-0464">Manganese</keyword>
<dbReference type="STRING" id="574650.SAMN04487966_10915"/>
<dbReference type="UniPathway" id="UPA00059">
    <property type="reaction ID" value="UER00104"/>
</dbReference>
<dbReference type="GO" id="GO:0005737">
    <property type="term" value="C:cytoplasm"/>
    <property type="evidence" value="ECO:0007669"/>
    <property type="project" value="UniProtKB-SubCell"/>
</dbReference>
<dbReference type="PROSITE" id="PS51462">
    <property type="entry name" value="NUDIX"/>
    <property type="match status" value="1"/>
</dbReference>
<dbReference type="Pfam" id="PF00293">
    <property type="entry name" value="NUDIX"/>
    <property type="match status" value="1"/>
</dbReference>
<reference evidence="13 14" key="1">
    <citation type="submission" date="2016-10" db="EMBL/GenBank/DDBJ databases">
        <authorList>
            <person name="de Groot N.N."/>
        </authorList>
    </citation>
    <scope>NUCLEOTIDE SEQUENCE [LARGE SCALE GENOMIC DNA]</scope>
    <source>
        <strain evidence="13 14">CGMCC 1.7054</strain>
    </source>
</reference>
<gene>
    <name evidence="10" type="primary">idi</name>
    <name evidence="13" type="ORF">SAMN04487966_10915</name>
</gene>
<evidence type="ECO:0000256" key="7">
    <source>
        <dbReference type="ARBA" id="ARBA00023211"/>
    </source>
</evidence>
<evidence type="ECO:0000256" key="11">
    <source>
        <dbReference type="PIRSR" id="PIRSR018427-1"/>
    </source>
</evidence>
<organism evidence="13 14">
    <name type="scientific">Micrococcus terreus</name>
    <dbReference type="NCBI Taxonomy" id="574650"/>
    <lineage>
        <taxon>Bacteria</taxon>
        <taxon>Bacillati</taxon>
        <taxon>Actinomycetota</taxon>
        <taxon>Actinomycetes</taxon>
        <taxon>Micrococcales</taxon>
        <taxon>Micrococcaceae</taxon>
        <taxon>Micrococcus</taxon>
    </lineage>
</organism>
<feature type="active site" evidence="10 11">
    <location>
        <position position="89"/>
    </location>
</feature>
<dbReference type="Gene3D" id="3.90.79.10">
    <property type="entry name" value="Nucleoside Triphosphate Pyrophosphohydrolase"/>
    <property type="match status" value="1"/>
</dbReference>
<evidence type="ECO:0000313" key="14">
    <source>
        <dbReference type="Proteomes" id="UP000198881"/>
    </source>
</evidence>
<evidence type="ECO:0000256" key="6">
    <source>
        <dbReference type="ARBA" id="ARBA00022842"/>
    </source>
</evidence>
<dbReference type="EC" id="5.3.3.2" evidence="3 10"/>
<dbReference type="PIRSF" id="PIRSF018427">
    <property type="entry name" value="Isopntndiph_ism"/>
    <property type="match status" value="1"/>
</dbReference>
<feature type="active site" evidence="10 11">
    <location>
        <position position="138"/>
    </location>
</feature>
<keyword evidence="14" id="KW-1185">Reference proteome</keyword>
<comment type="catalytic activity">
    <reaction evidence="10">
        <text>isopentenyl diphosphate = dimethylallyl diphosphate</text>
        <dbReference type="Rhea" id="RHEA:23284"/>
        <dbReference type="ChEBI" id="CHEBI:57623"/>
        <dbReference type="ChEBI" id="CHEBI:128769"/>
        <dbReference type="EC" id="5.3.3.2"/>
    </reaction>
</comment>
<dbReference type="HAMAP" id="MF_00202">
    <property type="entry name" value="Idi"/>
    <property type="match status" value="1"/>
</dbReference>
<dbReference type="GO" id="GO:0004452">
    <property type="term" value="F:isopentenyl-diphosphate delta-isomerase activity"/>
    <property type="evidence" value="ECO:0007669"/>
    <property type="project" value="UniProtKB-UniRule"/>
</dbReference>
<keyword evidence="6 10" id="KW-0460">Magnesium</keyword>
<dbReference type="GO" id="GO:0050992">
    <property type="term" value="P:dimethylallyl diphosphate biosynthetic process"/>
    <property type="evidence" value="ECO:0007669"/>
    <property type="project" value="UniProtKB-UniRule"/>
</dbReference>
<feature type="binding site" evidence="10">
    <location>
        <position position="91"/>
    </location>
    <ligand>
        <name>Mn(2+)</name>
        <dbReference type="ChEBI" id="CHEBI:29035"/>
    </ligand>
</feature>
<feature type="binding site" evidence="10">
    <location>
        <position position="43"/>
    </location>
    <ligand>
        <name>Mn(2+)</name>
        <dbReference type="ChEBI" id="CHEBI:29035"/>
    </ligand>
</feature>
<dbReference type="PANTHER" id="PTHR10885">
    <property type="entry name" value="ISOPENTENYL-DIPHOSPHATE DELTA-ISOMERASE"/>
    <property type="match status" value="1"/>
</dbReference>
<feature type="binding site" evidence="10">
    <location>
        <position position="138"/>
    </location>
    <ligand>
        <name>Mn(2+)</name>
        <dbReference type="ChEBI" id="CHEBI:29035"/>
    </ligand>
</feature>
<dbReference type="InterPro" id="IPR011876">
    <property type="entry name" value="IsopentenylPP_isomerase_typ1"/>
</dbReference>
<dbReference type="CDD" id="cd02885">
    <property type="entry name" value="NUDIX_IPP_Isomerase"/>
    <property type="match status" value="1"/>
</dbReference>